<evidence type="ECO:0000259" key="2">
    <source>
        <dbReference type="Pfam" id="PF00582"/>
    </source>
</evidence>
<dbReference type="PRINTS" id="PR01438">
    <property type="entry name" value="UNVRSLSTRESS"/>
</dbReference>
<dbReference type="AlphaFoldDB" id="A0A9P6MHA4"/>
<feature type="region of interest" description="Disordered" evidence="1">
    <location>
        <begin position="136"/>
        <end position="303"/>
    </location>
</feature>
<gene>
    <name evidence="3" type="ORF">BGZ80_006374</name>
</gene>
<dbReference type="Proteomes" id="UP000703661">
    <property type="component" value="Unassembled WGS sequence"/>
</dbReference>
<organism evidence="3 4">
    <name type="scientific">Entomortierella chlamydospora</name>
    <dbReference type="NCBI Taxonomy" id="101097"/>
    <lineage>
        <taxon>Eukaryota</taxon>
        <taxon>Fungi</taxon>
        <taxon>Fungi incertae sedis</taxon>
        <taxon>Mucoromycota</taxon>
        <taxon>Mortierellomycotina</taxon>
        <taxon>Mortierellomycetes</taxon>
        <taxon>Mortierellales</taxon>
        <taxon>Mortierellaceae</taxon>
        <taxon>Entomortierella</taxon>
    </lineage>
</organism>
<dbReference type="Pfam" id="PF00582">
    <property type="entry name" value="Usp"/>
    <property type="match status" value="1"/>
</dbReference>
<dbReference type="SUPFAM" id="SSF52402">
    <property type="entry name" value="Adenine nucleotide alpha hydrolases-like"/>
    <property type="match status" value="1"/>
</dbReference>
<protein>
    <recommendedName>
        <fullName evidence="2">UspA domain-containing protein</fullName>
    </recommendedName>
</protein>
<dbReference type="InterPro" id="IPR006015">
    <property type="entry name" value="Universal_stress_UspA"/>
</dbReference>
<accession>A0A9P6MHA4</accession>
<dbReference type="InterPro" id="IPR014729">
    <property type="entry name" value="Rossmann-like_a/b/a_fold"/>
</dbReference>
<reference evidence="3" key="1">
    <citation type="journal article" date="2020" name="Fungal Divers.">
        <title>Resolving the Mortierellaceae phylogeny through synthesis of multi-gene phylogenetics and phylogenomics.</title>
        <authorList>
            <person name="Vandepol N."/>
            <person name="Liber J."/>
            <person name="Desiro A."/>
            <person name="Na H."/>
            <person name="Kennedy M."/>
            <person name="Barry K."/>
            <person name="Grigoriev I.V."/>
            <person name="Miller A.N."/>
            <person name="O'Donnell K."/>
            <person name="Stajich J.E."/>
            <person name="Bonito G."/>
        </authorList>
    </citation>
    <scope>NUCLEOTIDE SEQUENCE</scope>
    <source>
        <strain evidence="3">NRRL 2769</strain>
    </source>
</reference>
<dbReference type="CDD" id="cd23659">
    <property type="entry name" value="USP_At3g01520-like"/>
    <property type="match status" value="1"/>
</dbReference>
<evidence type="ECO:0000313" key="3">
    <source>
        <dbReference type="EMBL" id="KAG0000379.1"/>
    </source>
</evidence>
<evidence type="ECO:0000313" key="4">
    <source>
        <dbReference type="Proteomes" id="UP000703661"/>
    </source>
</evidence>
<proteinExistence type="predicted"/>
<dbReference type="PANTHER" id="PTHR47815:SF1">
    <property type="entry name" value="UNIVERSAL STRESS PROTEIN A FAMILY PROTEIN C25B2.10"/>
    <property type="match status" value="1"/>
</dbReference>
<name>A0A9P6MHA4_9FUNG</name>
<sequence>MVEDGDESYNIVALWVVPMELRDSWYKGNYRGQESAARSEATKITNSIRERNVAGKEISITVEIVVGVVRDTFQHMIKVYDPDMLVVGSRGRSNVKGFLSGSVSRFCLNHCHVPVIVVRPERKLTKSKNKAKGIFRPRSSLGDIDQGGYRPHPTQPIHMSTSDFDYRNSLTISRGNNPPSHTELFPSATVHAGDKFPGRSQSSQSFTPLSSLFAPLNSSATPSATTPAPVPTPPGSISIATPPKPAPQTSSVTFPPQPARTAMPPPPEGMIKMKKSLTTDGTGKDNKGGFSKASGGFLSNSVFAPFLGKSDKDKLKKKRSSQG</sequence>
<feature type="compositionally biased region" description="Pro residues" evidence="1">
    <location>
        <begin position="255"/>
        <end position="268"/>
    </location>
</feature>
<evidence type="ECO:0000256" key="1">
    <source>
        <dbReference type="SAM" id="MobiDB-lite"/>
    </source>
</evidence>
<feature type="compositionally biased region" description="Polar residues" evidence="1">
    <location>
        <begin position="157"/>
        <end position="180"/>
    </location>
</feature>
<dbReference type="PANTHER" id="PTHR47815">
    <property type="entry name" value="UNIVERSAL STRESS PROTEIN A FAMILY PROTEIN C25B2.10"/>
    <property type="match status" value="1"/>
</dbReference>
<feature type="domain" description="UspA" evidence="2">
    <location>
        <begin position="11"/>
        <end position="119"/>
    </location>
</feature>
<dbReference type="InterPro" id="IPR006016">
    <property type="entry name" value="UspA"/>
</dbReference>
<comment type="caution">
    <text evidence="3">The sequence shown here is derived from an EMBL/GenBank/DDBJ whole genome shotgun (WGS) entry which is preliminary data.</text>
</comment>
<dbReference type="Gene3D" id="3.40.50.620">
    <property type="entry name" value="HUPs"/>
    <property type="match status" value="1"/>
</dbReference>
<keyword evidence="4" id="KW-1185">Reference proteome</keyword>
<dbReference type="EMBL" id="JAAAID010003144">
    <property type="protein sequence ID" value="KAG0000379.1"/>
    <property type="molecule type" value="Genomic_DNA"/>
</dbReference>
<feature type="compositionally biased region" description="Low complexity" evidence="1">
    <location>
        <begin position="200"/>
        <end position="227"/>
    </location>
</feature>